<comment type="caution">
    <text evidence="1">The sequence shown here is derived from an EMBL/GenBank/DDBJ whole genome shotgun (WGS) entry which is preliminary data.</text>
</comment>
<sequence length="145" mass="15756">MTAPSKSSPYDALNRLRTMSADGSLATLCARHGVDLLVAHGSAVASQPLRAPHDLDLAYLTTRRERVDRLALTNALLDALRFDDLDLMDLNGAGAVAKARAMGPGKCELLHEAAPSLFATTQVAALKMEMETRWLRRLDLELMAE</sequence>
<evidence type="ECO:0000313" key="1">
    <source>
        <dbReference type="EMBL" id="GAA1204752.1"/>
    </source>
</evidence>
<evidence type="ECO:0008006" key="3">
    <source>
        <dbReference type="Google" id="ProtNLM"/>
    </source>
</evidence>
<proteinExistence type="predicted"/>
<keyword evidence="2" id="KW-1185">Reference proteome</keyword>
<evidence type="ECO:0000313" key="2">
    <source>
        <dbReference type="Proteomes" id="UP001500467"/>
    </source>
</evidence>
<dbReference type="EMBL" id="BAAALM010000007">
    <property type="protein sequence ID" value="GAA1204752.1"/>
    <property type="molecule type" value="Genomic_DNA"/>
</dbReference>
<dbReference type="Proteomes" id="UP001500467">
    <property type="component" value="Unassembled WGS sequence"/>
</dbReference>
<organism evidence="1 2">
    <name type="scientific">Prauserella alba</name>
    <dbReference type="NCBI Taxonomy" id="176898"/>
    <lineage>
        <taxon>Bacteria</taxon>
        <taxon>Bacillati</taxon>
        <taxon>Actinomycetota</taxon>
        <taxon>Actinomycetes</taxon>
        <taxon>Pseudonocardiales</taxon>
        <taxon>Pseudonocardiaceae</taxon>
        <taxon>Prauserella</taxon>
    </lineage>
</organism>
<gene>
    <name evidence="1" type="ORF">GCM10009675_24050</name>
</gene>
<name>A0ABN1VC10_9PSEU</name>
<dbReference type="RefSeq" id="WP_253852795.1">
    <property type="nucleotide sequence ID" value="NZ_BAAALM010000007.1"/>
</dbReference>
<reference evidence="1 2" key="1">
    <citation type="journal article" date="2019" name="Int. J. Syst. Evol. Microbiol.">
        <title>The Global Catalogue of Microorganisms (GCM) 10K type strain sequencing project: providing services to taxonomists for standard genome sequencing and annotation.</title>
        <authorList>
            <consortium name="The Broad Institute Genomics Platform"/>
            <consortium name="The Broad Institute Genome Sequencing Center for Infectious Disease"/>
            <person name="Wu L."/>
            <person name="Ma J."/>
        </authorList>
    </citation>
    <scope>NUCLEOTIDE SEQUENCE [LARGE SCALE GENOMIC DNA]</scope>
    <source>
        <strain evidence="1 2">JCM 13022</strain>
    </source>
</reference>
<protein>
    <recommendedName>
        <fullName evidence="3">Nucleotidyltransferase domain-containing protein</fullName>
    </recommendedName>
</protein>
<accession>A0ABN1VC10</accession>